<evidence type="ECO:0000313" key="2">
    <source>
        <dbReference type="EMBL" id="SMO76117.1"/>
    </source>
</evidence>
<sequence>MDPVTHGLIGATASQSFAKKNSFRAAALVGLASAMLADVDVFISSASDPLLNLEMHRQFTHSLFFIPVGALVASLLCYWLVKKYLSFPQTYLYSLAGYATAGLMDYFTSYGVQLFWPFTDTRYSLDIISVFDPLFTLGVILLAGISFYKKEKIYSWLALAWAMLYLIFGFTQKQKAVEIAQRIANNKNHEIQELVAKPTIANQIVWGIRYVADDTLHASGVRLAPFSDSIIYEGERTKLLNWQEEFSEYKGITLYNDIQRFSELSGSILIKHPDYENVLGDGRYSMLPTTLSPLWGIKIDTTRPAQHVDFGTYRDANPQVRQRFMDMLLGRKLK</sequence>
<keyword evidence="3" id="KW-1185">Reference proteome</keyword>
<organism evidence="2 3">
    <name type="scientific">Gracilimonas mengyeensis</name>
    <dbReference type="NCBI Taxonomy" id="1302730"/>
    <lineage>
        <taxon>Bacteria</taxon>
        <taxon>Pseudomonadati</taxon>
        <taxon>Balneolota</taxon>
        <taxon>Balneolia</taxon>
        <taxon>Balneolales</taxon>
        <taxon>Balneolaceae</taxon>
        <taxon>Gracilimonas</taxon>
    </lineage>
</organism>
<feature type="transmembrane region" description="Helical" evidence="1">
    <location>
        <begin position="127"/>
        <end position="148"/>
    </location>
</feature>
<keyword evidence="1" id="KW-0472">Membrane</keyword>
<dbReference type="Pfam" id="PF04307">
    <property type="entry name" value="YdjM"/>
    <property type="match status" value="1"/>
</dbReference>
<evidence type="ECO:0000256" key="1">
    <source>
        <dbReference type="SAM" id="Phobius"/>
    </source>
</evidence>
<dbReference type="InterPro" id="IPR053170">
    <property type="entry name" value="Transcription_regulator"/>
</dbReference>
<dbReference type="OrthoDB" id="9781927at2"/>
<proteinExistence type="predicted"/>
<gene>
    <name evidence="2" type="ORF">SAMN06265219_109178</name>
</gene>
<protein>
    <submittedName>
        <fullName evidence="2">Inner membrane protein</fullName>
    </submittedName>
</protein>
<dbReference type="PANTHER" id="PTHR40031:SF1">
    <property type="entry name" value="MEMBRANE-BOUND METAL-DEPENDENT HYDROLASE"/>
    <property type="match status" value="1"/>
</dbReference>
<keyword evidence="1" id="KW-1133">Transmembrane helix</keyword>
<dbReference type="EMBL" id="FXTP01000009">
    <property type="protein sequence ID" value="SMO76117.1"/>
    <property type="molecule type" value="Genomic_DNA"/>
</dbReference>
<feature type="transmembrane region" description="Helical" evidence="1">
    <location>
        <begin position="25"/>
        <end position="43"/>
    </location>
</feature>
<feature type="transmembrane region" description="Helical" evidence="1">
    <location>
        <begin position="153"/>
        <end position="171"/>
    </location>
</feature>
<name>A0A521DWN9_9BACT</name>
<dbReference type="AlphaFoldDB" id="A0A521DWN9"/>
<accession>A0A521DWN9</accession>
<feature type="transmembrane region" description="Helical" evidence="1">
    <location>
        <begin position="90"/>
        <end position="107"/>
    </location>
</feature>
<evidence type="ECO:0000313" key="3">
    <source>
        <dbReference type="Proteomes" id="UP000317557"/>
    </source>
</evidence>
<feature type="transmembrane region" description="Helical" evidence="1">
    <location>
        <begin position="63"/>
        <end position="81"/>
    </location>
</feature>
<dbReference type="InterPro" id="IPR007404">
    <property type="entry name" value="YdjM-like"/>
</dbReference>
<dbReference type="PANTHER" id="PTHR40031">
    <property type="entry name" value="HYPOTHETICAL MEMBRANE SPANNING PROTEIN"/>
    <property type="match status" value="1"/>
</dbReference>
<keyword evidence="1" id="KW-0812">Transmembrane</keyword>
<reference evidence="2 3" key="1">
    <citation type="submission" date="2017-05" db="EMBL/GenBank/DDBJ databases">
        <authorList>
            <person name="Varghese N."/>
            <person name="Submissions S."/>
        </authorList>
    </citation>
    <scope>NUCLEOTIDE SEQUENCE [LARGE SCALE GENOMIC DNA]</scope>
    <source>
        <strain evidence="2 3">DSM 21985</strain>
    </source>
</reference>
<dbReference type="RefSeq" id="WP_142454803.1">
    <property type="nucleotide sequence ID" value="NZ_FXTP01000009.1"/>
</dbReference>
<dbReference type="Proteomes" id="UP000317557">
    <property type="component" value="Unassembled WGS sequence"/>
</dbReference>